<keyword evidence="3" id="KW-1015">Disulfide bond</keyword>
<accession>G0PDH6</accession>
<evidence type="ECO:0000313" key="7">
    <source>
        <dbReference type="Proteomes" id="UP000008068"/>
    </source>
</evidence>
<dbReference type="HOGENOM" id="CLU_110388_0_0_1"/>
<keyword evidence="4" id="KW-0732">Signal</keyword>
<feature type="domain" description="TIL" evidence="5">
    <location>
        <begin position="26"/>
        <end position="77"/>
    </location>
</feature>
<organism evidence="7">
    <name type="scientific">Caenorhabditis brenneri</name>
    <name type="common">Nematode worm</name>
    <dbReference type="NCBI Taxonomy" id="135651"/>
    <lineage>
        <taxon>Eukaryota</taxon>
        <taxon>Metazoa</taxon>
        <taxon>Ecdysozoa</taxon>
        <taxon>Nematoda</taxon>
        <taxon>Chromadorea</taxon>
        <taxon>Rhabditida</taxon>
        <taxon>Rhabditina</taxon>
        <taxon>Rhabditomorpha</taxon>
        <taxon>Rhabditoidea</taxon>
        <taxon>Rhabditidae</taxon>
        <taxon>Peloderinae</taxon>
        <taxon>Caenorhabditis</taxon>
    </lineage>
</organism>
<keyword evidence="1" id="KW-0646">Protease inhibitor</keyword>
<dbReference type="EMBL" id="GL380275">
    <property type="protein sequence ID" value="EGT51738.1"/>
    <property type="molecule type" value="Genomic_DNA"/>
</dbReference>
<dbReference type="Gene3D" id="2.10.25.10">
    <property type="entry name" value="Laminin"/>
    <property type="match status" value="2"/>
</dbReference>
<dbReference type="SUPFAM" id="SSF57567">
    <property type="entry name" value="Serine protease inhibitors"/>
    <property type="match status" value="2"/>
</dbReference>
<dbReference type="InterPro" id="IPR036084">
    <property type="entry name" value="Ser_inhib-like_sf"/>
</dbReference>
<evidence type="ECO:0000256" key="1">
    <source>
        <dbReference type="ARBA" id="ARBA00022690"/>
    </source>
</evidence>
<dbReference type="GO" id="GO:0004867">
    <property type="term" value="F:serine-type endopeptidase inhibitor activity"/>
    <property type="evidence" value="ECO:0007669"/>
    <property type="project" value="UniProtKB-KW"/>
</dbReference>
<name>G0PDH6_CAEBE</name>
<reference evidence="7" key="1">
    <citation type="submission" date="2011-07" db="EMBL/GenBank/DDBJ databases">
        <authorList>
            <consortium name="Caenorhabditis brenneri Sequencing and Analysis Consortium"/>
            <person name="Wilson R.K."/>
        </authorList>
    </citation>
    <scope>NUCLEOTIDE SEQUENCE [LARGE SCALE GENOMIC DNA]</scope>
    <source>
        <strain evidence="7">PB2801</strain>
    </source>
</reference>
<dbReference type="PANTHER" id="PTHR23259">
    <property type="entry name" value="RIDDLE"/>
    <property type="match status" value="1"/>
</dbReference>
<dbReference type="InParanoid" id="G0PDH6"/>
<feature type="signal peptide" evidence="4">
    <location>
        <begin position="1"/>
        <end position="16"/>
    </location>
</feature>
<keyword evidence="2" id="KW-0722">Serine protease inhibitor</keyword>
<evidence type="ECO:0000256" key="4">
    <source>
        <dbReference type="SAM" id="SignalP"/>
    </source>
</evidence>
<dbReference type="eggNOG" id="KOG1217">
    <property type="taxonomic scope" value="Eukaryota"/>
</dbReference>
<dbReference type="InterPro" id="IPR051368">
    <property type="entry name" value="SerProtInhib-TIL_Domain"/>
</dbReference>
<protein>
    <recommendedName>
        <fullName evidence="5">TIL domain-containing protein</fullName>
    </recommendedName>
</protein>
<proteinExistence type="predicted"/>
<dbReference type="CDD" id="cd19941">
    <property type="entry name" value="TIL"/>
    <property type="match status" value="2"/>
</dbReference>
<gene>
    <name evidence="6" type="ORF">CAEBREN_30156</name>
</gene>
<feature type="domain" description="TIL" evidence="5">
    <location>
        <begin position="81"/>
        <end position="138"/>
    </location>
</feature>
<dbReference type="OrthoDB" id="6236007at2759"/>
<dbReference type="Proteomes" id="UP000008068">
    <property type="component" value="Unassembled WGS sequence"/>
</dbReference>
<dbReference type="Pfam" id="PF01826">
    <property type="entry name" value="TIL"/>
    <property type="match status" value="2"/>
</dbReference>
<dbReference type="PANTHER" id="PTHR23259:SF70">
    <property type="entry name" value="ACCESSORY GLAND PROTEIN ACP62F-RELATED"/>
    <property type="match status" value="1"/>
</dbReference>
<dbReference type="InterPro" id="IPR002919">
    <property type="entry name" value="TIL_dom"/>
</dbReference>
<keyword evidence="7" id="KW-1185">Reference proteome</keyword>
<dbReference type="STRING" id="135651.G0PDH6"/>
<sequence>MVKAFILTLLVAAASAQVTGPGTPVCSGNETFTHCGPCDGFCTNLQPTCEVECDAGCLCNPGYVRDSEGHCIKVEDCPVQCGANEELNPCYNACEDPKCIASAPGDLCPIPVECVPGCACKRGFVRDPSGKCVKPAACPINPTTDCSTLVCLTPGGCAMVQPLVCMTPFGTACPLVPQCVNENQCLYTRCPRGFQCILKEVPCDTLSCDPVAQCVPIV</sequence>
<feature type="chain" id="PRO_5003406170" description="TIL domain-containing protein" evidence="4">
    <location>
        <begin position="17"/>
        <end position="218"/>
    </location>
</feature>
<evidence type="ECO:0000259" key="5">
    <source>
        <dbReference type="Pfam" id="PF01826"/>
    </source>
</evidence>
<dbReference type="AlphaFoldDB" id="G0PDH6"/>
<evidence type="ECO:0000313" key="6">
    <source>
        <dbReference type="EMBL" id="EGT51738.1"/>
    </source>
</evidence>
<evidence type="ECO:0000256" key="2">
    <source>
        <dbReference type="ARBA" id="ARBA00022900"/>
    </source>
</evidence>
<evidence type="ECO:0000256" key="3">
    <source>
        <dbReference type="ARBA" id="ARBA00023157"/>
    </source>
</evidence>